<protein>
    <submittedName>
        <fullName evidence="1">Uncharacterized protein</fullName>
    </submittedName>
</protein>
<dbReference type="EMBL" id="CAJVRL010000082">
    <property type="protein sequence ID" value="CAG8958438.1"/>
    <property type="molecule type" value="Genomic_DNA"/>
</dbReference>
<accession>A0A9N9L5F1</accession>
<evidence type="ECO:0000313" key="2">
    <source>
        <dbReference type="Proteomes" id="UP000696280"/>
    </source>
</evidence>
<gene>
    <name evidence="1" type="ORF">HYFRA_00011115</name>
</gene>
<keyword evidence="2" id="KW-1185">Reference proteome</keyword>
<comment type="caution">
    <text evidence="1">The sequence shown here is derived from an EMBL/GenBank/DDBJ whole genome shotgun (WGS) entry which is preliminary data.</text>
</comment>
<evidence type="ECO:0000313" key="1">
    <source>
        <dbReference type="EMBL" id="CAG8958438.1"/>
    </source>
</evidence>
<sequence>MSTNAFCWTPGPFVGHTADFNWALVGPIDCCSPMLTLGQREHVCFQMKYTTCNCVLAREVA</sequence>
<dbReference type="Proteomes" id="UP000696280">
    <property type="component" value="Unassembled WGS sequence"/>
</dbReference>
<dbReference type="AlphaFoldDB" id="A0A9N9L5F1"/>
<name>A0A9N9L5F1_9HELO</name>
<reference evidence="1" key="1">
    <citation type="submission" date="2021-07" db="EMBL/GenBank/DDBJ databases">
        <authorList>
            <person name="Durling M."/>
        </authorList>
    </citation>
    <scope>NUCLEOTIDE SEQUENCE</scope>
</reference>
<organism evidence="1 2">
    <name type="scientific">Hymenoscyphus fraxineus</name>
    <dbReference type="NCBI Taxonomy" id="746836"/>
    <lineage>
        <taxon>Eukaryota</taxon>
        <taxon>Fungi</taxon>
        <taxon>Dikarya</taxon>
        <taxon>Ascomycota</taxon>
        <taxon>Pezizomycotina</taxon>
        <taxon>Leotiomycetes</taxon>
        <taxon>Helotiales</taxon>
        <taxon>Helotiaceae</taxon>
        <taxon>Hymenoscyphus</taxon>
    </lineage>
</organism>
<proteinExistence type="predicted"/>